<dbReference type="RefSeq" id="WP_316559606.1">
    <property type="nucleotide sequence ID" value="NZ_CP131062.1"/>
</dbReference>
<accession>A0AA96V794</accession>
<name>A0AA96V794_9EURY</name>
<dbReference type="PROSITE" id="PS51379">
    <property type="entry name" value="4FE4S_FER_2"/>
    <property type="match status" value="2"/>
</dbReference>
<dbReference type="GO" id="GO:0016491">
    <property type="term" value="F:oxidoreductase activity"/>
    <property type="evidence" value="ECO:0007669"/>
    <property type="project" value="UniProtKB-ARBA"/>
</dbReference>
<dbReference type="AlphaFoldDB" id="A0AA96V794"/>
<dbReference type="GeneID" id="85196680"/>
<sequence>MMKAAQNENKIRVMTASEFKTKIREGKIPAIDEIDAVTCGTFGIMSGTIAVFSFQATEAGVFGKAKSVFFNGVPTVIGPCPNENNGFIDLIVLGTAVSKDSEKYGGGRLFKDLVLRRAILAEIETDNDSFTKTLTIDDFNTARIILTRGAFKNYTAFVNVSDESVSTIFSVRPLKGESEEATVSGCGEINPLQNDPFLKHHKPGTFVLINGAPGIIIGTGTRSTKDKPNLSAAADMFEMNPDLMGGFVTAKGAECLTSVASVIPITDTETYAALQITDEKISLPIIDVSSRRIVAETTYAAVWKGVDAEISVSPEKCNRCGECAAAAFCPTGAISDSCIVSDECVFCLSCTSACPNGVFTADGGSLFVNGKTVPIRLRQSDRRRGEKAASLLKSEIEFGRWVI</sequence>
<dbReference type="SUPFAM" id="SSF54862">
    <property type="entry name" value="4Fe-4S ferredoxins"/>
    <property type="match status" value="1"/>
</dbReference>
<gene>
    <name evidence="2" type="ORF">MmiEs2_02270</name>
</gene>
<feature type="domain" description="4Fe-4S ferredoxin-type" evidence="1">
    <location>
        <begin position="308"/>
        <end position="339"/>
    </location>
</feature>
<dbReference type="PROSITE" id="PS00198">
    <property type="entry name" value="4FE4S_FER_1"/>
    <property type="match status" value="1"/>
</dbReference>
<dbReference type="InterPro" id="IPR017900">
    <property type="entry name" value="4Fe4S_Fe_S_CS"/>
</dbReference>
<dbReference type="Gene3D" id="3.30.70.20">
    <property type="match status" value="1"/>
</dbReference>
<dbReference type="InterPro" id="IPR017896">
    <property type="entry name" value="4Fe4S_Fe-S-bd"/>
</dbReference>
<evidence type="ECO:0000313" key="2">
    <source>
        <dbReference type="EMBL" id="WNY28047.1"/>
    </source>
</evidence>
<organism evidence="2 3">
    <name type="scientific">Methanimicrococcus stummii</name>
    <dbReference type="NCBI Taxonomy" id="3028294"/>
    <lineage>
        <taxon>Archaea</taxon>
        <taxon>Methanobacteriati</taxon>
        <taxon>Methanobacteriota</taxon>
        <taxon>Stenosarchaea group</taxon>
        <taxon>Methanomicrobia</taxon>
        <taxon>Methanosarcinales</taxon>
        <taxon>Methanosarcinaceae</taxon>
        <taxon>Methanimicrococcus</taxon>
    </lineage>
</organism>
<dbReference type="InterPro" id="IPR002708">
    <property type="entry name" value="HcyBio"/>
</dbReference>
<evidence type="ECO:0000259" key="1">
    <source>
        <dbReference type="PROSITE" id="PS51379"/>
    </source>
</evidence>
<dbReference type="NCBIfam" id="TIGR03287">
    <property type="entry name" value="methan_mark_16"/>
    <property type="match status" value="1"/>
</dbReference>
<dbReference type="EMBL" id="CP131062">
    <property type="protein sequence ID" value="WNY28047.1"/>
    <property type="molecule type" value="Genomic_DNA"/>
</dbReference>
<dbReference type="Proteomes" id="UP001302662">
    <property type="component" value="Chromosome"/>
</dbReference>
<dbReference type="Pfam" id="PF01837">
    <property type="entry name" value="HcyBio"/>
    <property type="match status" value="1"/>
</dbReference>
<dbReference type="InterPro" id="IPR017677">
    <property type="entry name" value="Methan_mark_16"/>
</dbReference>
<keyword evidence="3" id="KW-1185">Reference proteome</keyword>
<reference evidence="2 3" key="1">
    <citation type="submission" date="2023-07" db="EMBL/GenBank/DDBJ databases">
        <title>Closed genome sequence of Methanimicrococcus sp. Es2.</title>
        <authorList>
            <person name="Protasov E."/>
            <person name="Platt K."/>
            <person name="Reeh H."/>
            <person name="Poehlein A."/>
            <person name="Daniel R."/>
            <person name="Brune A."/>
        </authorList>
    </citation>
    <scope>NUCLEOTIDE SEQUENCE [LARGE SCALE GENOMIC DNA]</scope>
    <source>
        <strain evidence="2 3">Es2</strain>
    </source>
</reference>
<feature type="domain" description="4Fe-4S ferredoxin-type" evidence="1">
    <location>
        <begin position="341"/>
        <end position="364"/>
    </location>
</feature>
<protein>
    <recommendedName>
        <fullName evidence="1">4Fe-4S ferredoxin-type domain-containing protein</fullName>
    </recommendedName>
</protein>
<proteinExistence type="predicted"/>
<evidence type="ECO:0000313" key="3">
    <source>
        <dbReference type="Proteomes" id="UP001302662"/>
    </source>
</evidence>
<dbReference type="KEGG" id="mees:MmiEs2_02270"/>